<dbReference type="GO" id="GO:0005576">
    <property type="term" value="C:extracellular region"/>
    <property type="evidence" value="ECO:0007669"/>
    <property type="project" value="TreeGrafter"/>
</dbReference>
<dbReference type="PROSITE" id="PS52029">
    <property type="entry name" value="LD_TPASE"/>
    <property type="match status" value="1"/>
</dbReference>
<dbReference type="RefSeq" id="WP_208300399.1">
    <property type="nucleotide sequence ID" value="NZ_SOCA01000008.1"/>
</dbReference>
<gene>
    <name evidence="10" type="ORF">EI77_03614</name>
</gene>
<dbReference type="GO" id="GO:0016740">
    <property type="term" value="F:transferase activity"/>
    <property type="evidence" value="ECO:0007669"/>
    <property type="project" value="UniProtKB-KW"/>
</dbReference>
<keyword evidence="5 7" id="KW-0573">Peptidoglycan synthesis</keyword>
<evidence type="ECO:0000256" key="7">
    <source>
        <dbReference type="PROSITE-ProRule" id="PRU01373"/>
    </source>
</evidence>
<dbReference type="CDD" id="cd16913">
    <property type="entry name" value="YkuD_like"/>
    <property type="match status" value="1"/>
</dbReference>
<dbReference type="Gene3D" id="2.40.440.10">
    <property type="entry name" value="L,D-transpeptidase catalytic domain-like"/>
    <property type="match status" value="1"/>
</dbReference>
<comment type="pathway">
    <text evidence="1 7">Cell wall biogenesis; peptidoglycan biosynthesis.</text>
</comment>
<comment type="similarity">
    <text evidence="2">Belongs to the YkuD family.</text>
</comment>
<dbReference type="EMBL" id="SOCA01000008">
    <property type="protein sequence ID" value="TDU66519.1"/>
    <property type="molecule type" value="Genomic_DNA"/>
</dbReference>
<dbReference type="InterPro" id="IPR050979">
    <property type="entry name" value="LD-transpeptidase"/>
</dbReference>
<keyword evidence="8" id="KW-0732">Signal</keyword>
<evidence type="ECO:0000256" key="1">
    <source>
        <dbReference type="ARBA" id="ARBA00004752"/>
    </source>
</evidence>
<comment type="caution">
    <text evidence="10">The sequence shown here is derived from an EMBL/GenBank/DDBJ whole genome shotgun (WGS) entry which is preliminary data.</text>
</comment>
<feature type="active site" description="Proton donor/acceptor" evidence="7">
    <location>
        <position position="165"/>
    </location>
</feature>
<feature type="domain" description="L,D-TPase catalytic" evidence="9">
    <location>
        <begin position="66"/>
        <end position="202"/>
    </location>
</feature>
<feature type="signal peptide" evidence="8">
    <location>
        <begin position="1"/>
        <end position="19"/>
    </location>
</feature>
<keyword evidence="6 7" id="KW-0961">Cell wall biogenesis/degradation</keyword>
<reference evidence="10 11" key="1">
    <citation type="submission" date="2019-03" db="EMBL/GenBank/DDBJ databases">
        <title>Genomic Encyclopedia of Archaeal and Bacterial Type Strains, Phase II (KMG-II): from individual species to whole genera.</title>
        <authorList>
            <person name="Goeker M."/>
        </authorList>
    </citation>
    <scope>NUCLEOTIDE SEQUENCE [LARGE SCALE GENOMIC DNA]</scope>
    <source>
        <strain evidence="10 11">ATCC 25309</strain>
    </source>
</reference>
<dbReference type="GO" id="GO:0018104">
    <property type="term" value="P:peptidoglycan-protein cross-linking"/>
    <property type="evidence" value="ECO:0007669"/>
    <property type="project" value="TreeGrafter"/>
</dbReference>
<name>A0A4R7RNC8_9BACT</name>
<dbReference type="PANTHER" id="PTHR30582:SF2">
    <property type="entry name" value="L,D-TRANSPEPTIDASE YCIB-RELATED"/>
    <property type="match status" value="1"/>
</dbReference>
<dbReference type="InterPro" id="IPR005490">
    <property type="entry name" value="LD_TPept_cat_dom"/>
</dbReference>
<dbReference type="Proteomes" id="UP000295662">
    <property type="component" value="Unassembled WGS sequence"/>
</dbReference>
<feature type="active site" description="Nucleophile" evidence="7">
    <location>
        <position position="178"/>
    </location>
</feature>
<evidence type="ECO:0000256" key="4">
    <source>
        <dbReference type="ARBA" id="ARBA00022960"/>
    </source>
</evidence>
<dbReference type="PROSITE" id="PS51257">
    <property type="entry name" value="PROKAR_LIPOPROTEIN"/>
    <property type="match status" value="1"/>
</dbReference>
<keyword evidence="11" id="KW-1185">Reference proteome</keyword>
<dbReference type="GO" id="GO:0071555">
    <property type="term" value="P:cell wall organization"/>
    <property type="evidence" value="ECO:0007669"/>
    <property type="project" value="UniProtKB-UniRule"/>
</dbReference>
<accession>A0A4R7RNC8</accession>
<dbReference type="PANTHER" id="PTHR30582">
    <property type="entry name" value="L,D-TRANSPEPTIDASE"/>
    <property type="match status" value="1"/>
</dbReference>
<dbReference type="SUPFAM" id="SSF141523">
    <property type="entry name" value="L,D-transpeptidase catalytic domain-like"/>
    <property type="match status" value="1"/>
</dbReference>
<evidence type="ECO:0000313" key="11">
    <source>
        <dbReference type="Proteomes" id="UP000295662"/>
    </source>
</evidence>
<evidence type="ECO:0000256" key="8">
    <source>
        <dbReference type="SAM" id="SignalP"/>
    </source>
</evidence>
<dbReference type="GO" id="GO:0071972">
    <property type="term" value="F:peptidoglycan L,D-transpeptidase activity"/>
    <property type="evidence" value="ECO:0007669"/>
    <property type="project" value="TreeGrafter"/>
</dbReference>
<evidence type="ECO:0000256" key="5">
    <source>
        <dbReference type="ARBA" id="ARBA00022984"/>
    </source>
</evidence>
<evidence type="ECO:0000256" key="6">
    <source>
        <dbReference type="ARBA" id="ARBA00023316"/>
    </source>
</evidence>
<dbReference type="AlphaFoldDB" id="A0A4R7RNC8"/>
<evidence type="ECO:0000313" key="10">
    <source>
        <dbReference type="EMBL" id="TDU66519.1"/>
    </source>
</evidence>
<dbReference type="Pfam" id="PF03734">
    <property type="entry name" value="YkuD"/>
    <property type="match status" value="1"/>
</dbReference>
<protein>
    <submittedName>
        <fullName evidence="10">L,D-transpeptidase-like protein</fullName>
    </submittedName>
</protein>
<dbReference type="UniPathway" id="UPA00219"/>
<keyword evidence="3" id="KW-0808">Transferase</keyword>
<evidence type="ECO:0000256" key="2">
    <source>
        <dbReference type="ARBA" id="ARBA00005992"/>
    </source>
</evidence>
<sequence length="203" mass="21675">MTPAAIRLLALGCLAVLLASCVSPSGSSSGQTQYLEAFASNTVPHSALYNQDMDSYWDGDGMSGAPSIVIDISDQKAYFYKGSSLAGVSALSTGDERHPTTLGKFKITQKDQWHKSNLYGDFVDAGGNVVVANVDVTKDKAPPGTRFEGSKMHHFMRFVGGIGMHEGFLPGYPASHGCVRMPPHMAAIFYNNVTQGTPVTVRP</sequence>
<feature type="chain" id="PRO_5021025377" evidence="8">
    <location>
        <begin position="20"/>
        <end position="203"/>
    </location>
</feature>
<evidence type="ECO:0000259" key="9">
    <source>
        <dbReference type="PROSITE" id="PS52029"/>
    </source>
</evidence>
<proteinExistence type="inferred from homology"/>
<organism evidence="10 11">
    <name type="scientific">Prosthecobacter fusiformis</name>
    <dbReference type="NCBI Taxonomy" id="48464"/>
    <lineage>
        <taxon>Bacteria</taxon>
        <taxon>Pseudomonadati</taxon>
        <taxon>Verrucomicrobiota</taxon>
        <taxon>Verrucomicrobiia</taxon>
        <taxon>Verrucomicrobiales</taxon>
        <taxon>Verrucomicrobiaceae</taxon>
        <taxon>Prosthecobacter</taxon>
    </lineage>
</organism>
<keyword evidence="4 7" id="KW-0133">Cell shape</keyword>
<evidence type="ECO:0000256" key="3">
    <source>
        <dbReference type="ARBA" id="ARBA00022679"/>
    </source>
</evidence>
<dbReference type="InterPro" id="IPR038063">
    <property type="entry name" value="Transpep_catalytic_dom"/>
</dbReference>
<dbReference type="GO" id="GO:0008360">
    <property type="term" value="P:regulation of cell shape"/>
    <property type="evidence" value="ECO:0007669"/>
    <property type="project" value="UniProtKB-UniRule"/>
</dbReference>